<dbReference type="GO" id="GO:0005737">
    <property type="term" value="C:cytoplasm"/>
    <property type="evidence" value="ECO:0007669"/>
    <property type="project" value="UniProtKB-SubCell"/>
</dbReference>
<dbReference type="GO" id="GO:0003676">
    <property type="term" value="F:nucleic acid binding"/>
    <property type="evidence" value="ECO:0007669"/>
    <property type="project" value="InterPro"/>
</dbReference>
<name>A0A5N6L3G2_9ROSI</name>
<dbReference type="PROSITE" id="PS52044">
    <property type="entry name" value="VLRF1"/>
    <property type="match status" value="1"/>
</dbReference>
<comment type="domain">
    <text evidence="11">The VLRF1 domain mediates binding to the 60S ribosomal subunit.</text>
</comment>
<dbReference type="GO" id="GO:0016787">
    <property type="term" value="F:hydrolase activity"/>
    <property type="evidence" value="ECO:0007669"/>
    <property type="project" value="UniProtKB-KW"/>
</dbReference>
<evidence type="ECO:0000256" key="10">
    <source>
        <dbReference type="PROSITE-ProRule" id="PRU00023"/>
    </source>
</evidence>
<feature type="repeat" description="ANK" evidence="10">
    <location>
        <begin position="602"/>
        <end position="635"/>
    </location>
</feature>
<reference evidence="14 15" key="1">
    <citation type="submission" date="2019-06" db="EMBL/GenBank/DDBJ databases">
        <title>A chromosomal-level reference genome of Carpinus fangiana (Coryloideae, Betulaceae).</title>
        <authorList>
            <person name="Yang X."/>
            <person name="Wang Z."/>
            <person name="Zhang L."/>
            <person name="Hao G."/>
            <person name="Liu J."/>
            <person name="Yang Y."/>
        </authorList>
    </citation>
    <scope>NUCLEOTIDE SEQUENCE [LARGE SCALE GENOMIC DNA]</scope>
    <source>
        <strain evidence="14">Cfa_2016G</strain>
        <tissue evidence="14">Leaf</tissue>
    </source>
</reference>
<keyword evidence="4 11" id="KW-0540">Nuclease</keyword>
<evidence type="ECO:0000256" key="12">
    <source>
        <dbReference type="SAM" id="MobiDB-lite"/>
    </source>
</evidence>
<keyword evidence="9" id="KW-0175">Coiled coil</keyword>
<dbReference type="EMBL" id="VIBQ01000080">
    <property type="protein sequence ID" value="KAB8648487.1"/>
    <property type="molecule type" value="Genomic_DNA"/>
</dbReference>
<feature type="domain" description="VLRF1" evidence="13">
    <location>
        <begin position="353"/>
        <end position="510"/>
    </location>
</feature>
<evidence type="ECO:0000256" key="11">
    <source>
        <dbReference type="PROSITE-ProRule" id="PRU01389"/>
    </source>
</evidence>
<comment type="subcellular location">
    <subcellularLocation>
        <location evidence="1">Cytoplasm</location>
    </subcellularLocation>
</comment>
<gene>
    <name evidence="14" type="ORF">FH972_026143</name>
</gene>
<dbReference type="PANTHER" id="PTHR16036:SF2">
    <property type="entry name" value="TRNA ENDONUCLEASE ANKZF1"/>
    <property type="match status" value="1"/>
</dbReference>
<keyword evidence="8 10" id="KW-0040">ANK repeat</keyword>
<evidence type="ECO:0000256" key="9">
    <source>
        <dbReference type="ARBA" id="ARBA00023054"/>
    </source>
</evidence>
<dbReference type="InterPro" id="IPR002110">
    <property type="entry name" value="Ankyrin_rpt"/>
</dbReference>
<keyword evidence="7 11" id="KW-0378">Hydrolase</keyword>
<dbReference type="AlphaFoldDB" id="A0A5N6L3G2"/>
<dbReference type="Proteomes" id="UP000327013">
    <property type="component" value="Unassembled WGS sequence"/>
</dbReference>
<proteinExistence type="inferred from homology"/>
<sequence length="1001" mass="109997">MYPVCSHQGHPGRNQTPSWQPGWLTLLDRSGQSWEENAMWDTLKKTLPSQNCSSYVFFAPNASPIFEKTENFSIGVCVGGDSGAVQIALVAFERQSRCRRLSWQVQCPRIATGCNMMKTGGKEVSLTAPVFDLPPELLSTLELKLTSTPLPIQSEHNTLENQSSVPVAKDTSPAKATSCSLCNLSFTNIQDQRSHVRSDLHNYNLKQKLRGSKTVTEVDFERLLGELDESLSGSDDTESDSESEDDRKDSGTMLSALLKKQANVSEPLSKNFVTKKRKRGSGKPPVVWFSTPQLPSNTSLGVWRAIFTNAEQDDGNDTNMLAHLRRKQLRPDVAVKPNKDLSEGGVALPQAHVGPHFFMCMIGGGHFAAMVVSLTPKPTKQGAPGDRQATVLAHKTFHRYTTRRKQGGGQAANDAAKGAAHSAGSSLRRYNEEALIKDVRGLLAEWKALIDTSELVFIRATGSSNRRTLFGPYDGQVLRQDDPRNRGFPFSTRRATQAELMRCFIELTRVKVEVVDEAALAAAAEAEARAERERAEAKARPEKDKPAKVVFSKEDEEATLHTSQIEALIRRAKAPALLSYLTSNGLSPDFELFPTSTQAHHHAPRPLHVAAAAGLPALVTALLIRGGSNPSLRNGEGRSAYELAGDRATRDAFRLARSELGETKWTWGDDGAKVPDALSKADVEKRAAAEKEEESRAEAQRRKEGMEKLKQDEQRREEERRRAGDERREKKLGKGYLLNAGREKTAEEKREEEARGMTPEMRAHLGIGHEINGSPQARPEPLLLLIPSPDLLAAAQRLGRRSEDVGHLRVRFPQDPAGNCHPQHIHKHQVDPLVDEVARVEVRRAGQPLRRKCHEAAVQLARRNKDHPEPGLTGLLAREQRAHVYGQRAHDEDGQQLQRDDGQVGATPASVGARVLLPELCSHTFSVESTVQDIALAQKVDFGGSMPDEESPGFGGCGTGEKYARRGVGNEEKSEDCGVDKVSLSRRPLARGGGVKMRGLG</sequence>
<dbReference type="GO" id="GO:0004519">
    <property type="term" value="F:endonuclease activity"/>
    <property type="evidence" value="ECO:0007669"/>
    <property type="project" value="UniProtKB-KW"/>
</dbReference>
<dbReference type="GO" id="GO:0036503">
    <property type="term" value="P:ERAD pathway"/>
    <property type="evidence" value="ECO:0007669"/>
    <property type="project" value="TreeGrafter"/>
</dbReference>
<organism evidence="14 15">
    <name type="scientific">Carpinus fangiana</name>
    <dbReference type="NCBI Taxonomy" id="176857"/>
    <lineage>
        <taxon>Eukaryota</taxon>
        <taxon>Viridiplantae</taxon>
        <taxon>Streptophyta</taxon>
        <taxon>Embryophyta</taxon>
        <taxon>Tracheophyta</taxon>
        <taxon>Spermatophyta</taxon>
        <taxon>Magnoliopsida</taxon>
        <taxon>eudicotyledons</taxon>
        <taxon>Gunneridae</taxon>
        <taxon>Pentapetalae</taxon>
        <taxon>rosids</taxon>
        <taxon>fabids</taxon>
        <taxon>Fagales</taxon>
        <taxon>Betulaceae</taxon>
        <taxon>Carpinus</taxon>
    </lineage>
</organism>
<keyword evidence="5" id="KW-0677">Repeat</keyword>
<comment type="caution">
    <text evidence="14">The sequence shown here is derived from an EMBL/GenBank/DDBJ whole genome shotgun (WGS) entry which is preliminary data.</text>
</comment>
<keyword evidence="6 11" id="KW-0255">Endonuclease</keyword>
<evidence type="ECO:0000313" key="15">
    <source>
        <dbReference type="Proteomes" id="UP000327013"/>
    </source>
</evidence>
<evidence type="ECO:0000256" key="3">
    <source>
        <dbReference type="ARBA" id="ARBA00022490"/>
    </source>
</evidence>
<dbReference type="PROSITE" id="PS50088">
    <property type="entry name" value="ANK_REPEAT"/>
    <property type="match status" value="1"/>
</dbReference>
<evidence type="ECO:0000256" key="6">
    <source>
        <dbReference type="ARBA" id="ARBA00022759"/>
    </source>
</evidence>
<comment type="similarity">
    <text evidence="2 11">Belongs to the ANKZF1/VMS1 family.</text>
</comment>
<dbReference type="InterPro" id="IPR003604">
    <property type="entry name" value="Matrin/U1-like-C_Znf_C2H2"/>
</dbReference>
<dbReference type="GO" id="GO:0008270">
    <property type="term" value="F:zinc ion binding"/>
    <property type="evidence" value="ECO:0007669"/>
    <property type="project" value="InterPro"/>
</dbReference>
<dbReference type="Gene3D" id="1.25.40.20">
    <property type="entry name" value="Ankyrin repeat-containing domain"/>
    <property type="match status" value="1"/>
</dbReference>
<feature type="compositionally biased region" description="Low complexity" evidence="12">
    <location>
        <begin position="411"/>
        <end position="423"/>
    </location>
</feature>
<evidence type="ECO:0000256" key="8">
    <source>
        <dbReference type="ARBA" id="ARBA00023043"/>
    </source>
</evidence>
<evidence type="ECO:0000256" key="4">
    <source>
        <dbReference type="ARBA" id="ARBA00022722"/>
    </source>
</evidence>
<feature type="active site" evidence="11">
    <location>
        <position position="410"/>
    </location>
</feature>
<keyword evidence="15" id="KW-1185">Reference proteome</keyword>
<evidence type="ECO:0000256" key="1">
    <source>
        <dbReference type="ARBA" id="ARBA00004496"/>
    </source>
</evidence>
<feature type="compositionally biased region" description="Basic and acidic residues" evidence="12">
    <location>
        <begin position="681"/>
        <end position="729"/>
    </location>
</feature>
<dbReference type="InterPro" id="IPR047139">
    <property type="entry name" value="ANKZ1/VMS1"/>
</dbReference>
<dbReference type="InterPro" id="IPR036770">
    <property type="entry name" value="Ankyrin_rpt-contain_sf"/>
</dbReference>
<evidence type="ECO:0000256" key="2">
    <source>
        <dbReference type="ARBA" id="ARBA00009262"/>
    </source>
</evidence>
<protein>
    <recommendedName>
        <fullName evidence="13">VLRF1 domain-containing protein</fullName>
    </recommendedName>
</protein>
<dbReference type="InterPro" id="IPR013087">
    <property type="entry name" value="Znf_C2H2_type"/>
</dbReference>
<dbReference type="SMART" id="SM00451">
    <property type="entry name" value="ZnF_U1"/>
    <property type="match status" value="1"/>
</dbReference>
<evidence type="ECO:0000256" key="5">
    <source>
        <dbReference type="ARBA" id="ARBA00022737"/>
    </source>
</evidence>
<feature type="compositionally biased region" description="Basic and acidic residues" evidence="12">
    <location>
        <begin position="741"/>
        <end position="755"/>
    </location>
</feature>
<evidence type="ECO:0000313" key="14">
    <source>
        <dbReference type="EMBL" id="KAB8648487.1"/>
    </source>
</evidence>
<dbReference type="Pfam" id="PF18826">
    <property type="entry name" value="bVLRF1"/>
    <property type="match status" value="1"/>
</dbReference>
<feature type="compositionally biased region" description="Acidic residues" evidence="12">
    <location>
        <begin position="235"/>
        <end position="244"/>
    </location>
</feature>
<accession>A0A5N6L3G2</accession>
<dbReference type="OrthoDB" id="429841at2759"/>
<feature type="region of interest" description="Disordered" evidence="12">
    <location>
        <begin position="681"/>
        <end position="757"/>
    </location>
</feature>
<evidence type="ECO:0000259" key="13">
    <source>
        <dbReference type="PROSITE" id="PS52044"/>
    </source>
</evidence>
<dbReference type="PANTHER" id="PTHR16036">
    <property type="entry name" value="ANKYRIN REPEAT AND ZINC FINGER DOMAIN-CONTAINING PROTEIN 1"/>
    <property type="match status" value="1"/>
</dbReference>
<evidence type="ECO:0000256" key="7">
    <source>
        <dbReference type="ARBA" id="ARBA00022801"/>
    </source>
</evidence>
<dbReference type="InterPro" id="IPR041175">
    <property type="entry name" value="VLRF1/Vms1"/>
</dbReference>
<keyword evidence="3 11" id="KW-0963">Cytoplasm</keyword>
<feature type="region of interest" description="Disordered" evidence="12">
    <location>
        <begin position="227"/>
        <end position="250"/>
    </location>
</feature>
<dbReference type="PROSITE" id="PS00028">
    <property type="entry name" value="ZINC_FINGER_C2H2_1"/>
    <property type="match status" value="1"/>
</dbReference>
<feature type="region of interest" description="Disordered" evidence="12">
    <location>
        <begin position="402"/>
        <end position="423"/>
    </location>
</feature>